<gene>
    <name evidence="1" type="ORF">BN1232_02231</name>
    <name evidence="2" type="ORF">MJO58_10195</name>
</gene>
<dbReference type="STRING" id="141349.BN1232_02231"/>
<reference evidence="1 3" key="1">
    <citation type="submission" date="2015-03" db="EMBL/GenBank/DDBJ databases">
        <authorList>
            <person name="Urmite Genomes"/>
        </authorList>
    </citation>
    <scope>NUCLEOTIDE SEQUENCE [LARGE SCALE GENOMIC DNA]</scope>
    <source>
        <strain evidence="1 3">CSUR P1491</strain>
    </source>
</reference>
<dbReference type="RefSeq" id="WP_139043252.1">
    <property type="nucleotide sequence ID" value="NZ_CP092423.2"/>
</dbReference>
<sequence>MTMKTRRWSIPDHPRYSFTSDARVFGPRGHELRQTLIRGLPAITVTNPKRTIYLAKMAAQVWFGPIADDEELAYVDGDKTNWQLPNLIIKAQLPWWWSDVPTALEVEYEQIRGIERLMQPPSWYVKRRRRDLGHGPDQ</sequence>
<protein>
    <recommendedName>
        <fullName evidence="5">HNH endonuclease</fullName>
    </recommendedName>
</protein>
<proteinExistence type="predicted"/>
<reference evidence="2" key="2">
    <citation type="submission" date="2022-08" db="EMBL/GenBank/DDBJ databases">
        <title>Complete genome sequence of 14 non-tuberculosis mycobacteria type-strains.</title>
        <authorList>
            <person name="Igarashi Y."/>
            <person name="Osugi A."/>
            <person name="Mitarai S."/>
        </authorList>
    </citation>
    <scope>NUCLEOTIDE SEQUENCE</scope>
    <source>
        <strain evidence="2">ATCC 51985</strain>
    </source>
</reference>
<dbReference type="Proteomes" id="UP001055171">
    <property type="component" value="Chromosome"/>
</dbReference>
<organism evidence="1 3">
    <name type="scientific">Mycobacterium lentiflavum</name>
    <dbReference type="NCBI Taxonomy" id="141349"/>
    <lineage>
        <taxon>Bacteria</taxon>
        <taxon>Bacillati</taxon>
        <taxon>Actinomycetota</taxon>
        <taxon>Actinomycetes</taxon>
        <taxon>Mycobacteriales</taxon>
        <taxon>Mycobacteriaceae</taxon>
        <taxon>Mycobacterium</taxon>
        <taxon>Mycobacterium simiae complex</taxon>
    </lineage>
</organism>
<accession>A0A0E4CMT5</accession>
<evidence type="ECO:0000313" key="1">
    <source>
        <dbReference type="EMBL" id="CQD11852.1"/>
    </source>
</evidence>
<evidence type="ECO:0000313" key="2">
    <source>
        <dbReference type="EMBL" id="ULP44271.1"/>
    </source>
</evidence>
<dbReference type="Proteomes" id="UP000199251">
    <property type="component" value="Unassembled WGS sequence"/>
</dbReference>
<evidence type="ECO:0000313" key="3">
    <source>
        <dbReference type="Proteomes" id="UP000199251"/>
    </source>
</evidence>
<dbReference type="AlphaFoldDB" id="A0A0E4CMT5"/>
<name>A0A0E4CMT5_MYCLN</name>
<dbReference type="EMBL" id="CTEE01000001">
    <property type="protein sequence ID" value="CQD11852.1"/>
    <property type="molecule type" value="Genomic_DNA"/>
</dbReference>
<keyword evidence="4" id="KW-1185">Reference proteome</keyword>
<evidence type="ECO:0008006" key="5">
    <source>
        <dbReference type="Google" id="ProtNLM"/>
    </source>
</evidence>
<dbReference type="EMBL" id="CP092423">
    <property type="protein sequence ID" value="ULP44271.1"/>
    <property type="molecule type" value="Genomic_DNA"/>
</dbReference>
<evidence type="ECO:0000313" key="4">
    <source>
        <dbReference type="Proteomes" id="UP001055171"/>
    </source>
</evidence>